<dbReference type="Pfam" id="PF20665">
    <property type="entry name" value="Zw10_middle"/>
    <property type="match status" value="1"/>
</dbReference>
<dbReference type="FunCoup" id="H2ZGU2">
    <property type="interactions" value="985"/>
</dbReference>
<accession>H2ZGU2</accession>
<evidence type="ECO:0000256" key="12">
    <source>
        <dbReference type="ARBA" id="ARBA00022838"/>
    </source>
</evidence>
<evidence type="ECO:0000256" key="17">
    <source>
        <dbReference type="ARBA" id="ARBA00023136"/>
    </source>
</evidence>
<dbReference type="GO" id="GO:0005789">
    <property type="term" value="C:endoplasmic reticulum membrane"/>
    <property type="evidence" value="ECO:0007669"/>
    <property type="project" value="UniProtKB-SubCell"/>
</dbReference>
<dbReference type="FunFam" id="1.10.357.150:FF:000001">
    <property type="entry name" value="centromere/kinetochore protein zw10 homolog"/>
    <property type="match status" value="1"/>
</dbReference>
<keyword evidence="7" id="KW-0963">Cytoplasm</keyword>
<dbReference type="Pfam" id="PF06248">
    <property type="entry name" value="Zw10_N"/>
    <property type="match status" value="1"/>
</dbReference>
<sequence>MMSSLVSDALASGGKLTKDDLNAKISKLAARTFECKRELYKSIEDNYSNFSSLLVSCKDTNMKLTAVRKDADQLQNSFRSMVKDQIPDTTKEYDKLLREHLKSVELLSVLEKLYSIHTHFNQHNNNLKFKNLHESSMALDKVKQELNSVEGSSMVDIDIYKALKVQYRLSMEQFLYTLDEAWRDSIVWQLPGDKGDMTIQPKLTISFSQDQSLTGQDVIYALHTCGTLVYKVEKLAKLCIEHMLTPLITSMSSDLEITQSESSPCVLLVNGGNSGEDNQDEKVSTPDAIFTKVLKFLQFLHQNLLKLKLSADKEATLMDTFSSFVFEKTTKLIIDNCMSKTVPSSIEELQEYRQAAETVKKFEESLRKINFVPSSVKKTDLMSYVADIHIHFASRRCINILAEARRLMKMDLHDSEEVSENESKGKIQIFALDEPHSSNKAEKQPEYMERGMELLLKPENPLSDDSLSLPRCRVSKSAKSILKLVYTTLCEAAKATDYIAARLLQTTEQIFELYMAMLPVYHKETLLNVPYITAIFHNDCWFLAHHLLTMGHQFSKHLKPNVEGTHHSFVLLVPRLRKIGGEFYLAQLRRQRDQIIECLAPLRNFNSALDSSSDKYSTAERPVKQVLHQLQHLHGVWIGTLPVNILQRSLALLTDTAISELVSSICSMEDISSDDSIQLKTICHLMQDQVPLVFKRDEDRSRDNSGIPWQRELKKWQRLSELSFILDSSMADIVDRWADGKGPLSMAFTVAEVKNLLRALFQNTERRAQAISKIRL</sequence>
<evidence type="ECO:0000313" key="28">
    <source>
        <dbReference type="Proteomes" id="UP000007875"/>
    </source>
</evidence>
<keyword evidence="19" id="KW-0131">Cell cycle</keyword>
<evidence type="ECO:0000259" key="24">
    <source>
        <dbReference type="Pfam" id="PF20665"/>
    </source>
</evidence>
<dbReference type="Ensembl" id="ENSCSAVT00000016990.1">
    <property type="protein sequence ID" value="ENSCSAVP00000016808.1"/>
    <property type="gene ID" value="ENSCSAVG00000009889.1"/>
</dbReference>
<dbReference type="GO" id="GO:0051301">
    <property type="term" value="P:cell division"/>
    <property type="evidence" value="ECO:0007669"/>
    <property type="project" value="UniProtKB-KW"/>
</dbReference>
<keyword evidence="28" id="KW-1185">Reference proteome</keyword>
<dbReference type="Pfam" id="PF22766">
    <property type="entry name" value="ZW10_C2"/>
    <property type="match status" value="1"/>
</dbReference>
<evidence type="ECO:0000256" key="5">
    <source>
        <dbReference type="ARBA" id="ARBA00022448"/>
    </source>
</evidence>
<dbReference type="InterPro" id="IPR046362">
    <property type="entry name" value="Zw10/DSL1_C_sf"/>
</dbReference>
<dbReference type="GO" id="GO:0015031">
    <property type="term" value="P:protein transport"/>
    <property type="evidence" value="ECO:0007669"/>
    <property type="project" value="UniProtKB-KW"/>
</dbReference>
<evidence type="ECO:0000256" key="7">
    <source>
        <dbReference type="ARBA" id="ARBA00022490"/>
    </source>
</evidence>
<dbReference type="InterPro" id="IPR055148">
    <property type="entry name" value="ZW10_C_2"/>
</dbReference>
<dbReference type="GO" id="GO:0006888">
    <property type="term" value="P:endoplasmic reticulum to Golgi vesicle-mediated transport"/>
    <property type="evidence" value="ECO:0007669"/>
    <property type="project" value="TreeGrafter"/>
</dbReference>
<organism evidence="27 28">
    <name type="scientific">Ciona savignyi</name>
    <name type="common">Pacific transparent sea squirt</name>
    <dbReference type="NCBI Taxonomy" id="51511"/>
    <lineage>
        <taxon>Eukaryota</taxon>
        <taxon>Metazoa</taxon>
        <taxon>Chordata</taxon>
        <taxon>Tunicata</taxon>
        <taxon>Ascidiacea</taxon>
        <taxon>Phlebobranchia</taxon>
        <taxon>Cionidae</taxon>
        <taxon>Ciona</taxon>
    </lineage>
</organism>
<keyword evidence="16" id="KW-0175">Coiled coil</keyword>
<dbReference type="PANTHER" id="PTHR12205:SF0">
    <property type="entry name" value="CENTROMERE_KINETOCHORE PROTEIN ZW10 HOMOLOG"/>
    <property type="match status" value="1"/>
</dbReference>
<comment type="subunit">
    <text evidence="21">Interacts with NBAS and KNTC1/ROD; the interactions are mutually exclusive and indicative for its association in two different vesicle tethering complexes. Component of the RZZ complex composed of KNTC1/ROD, ZW10 and ZWILCH. Component of the NRZ complex composed of NBAS, ZW10 and RINT1/TIP20L; NRZ associates with SNAREs STX18, USE1L, BNIP1/SEC20L and SEC22B (the assembly has been described as syntaxin 18 complex). Interacts directly with RINT1/TIP20L bound to BNIP1/SEC20L. Interacts with C19orf25 and ZWINT. Interacts with ZFYVE1. Interacts with RAB18 and this interaction is enhanced in the presence of ZFYVE1.</text>
</comment>
<dbReference type="Pfam" id="PF20666">
    <property type="entry name" value="ZW10_C"/>
    <property type="match status" value="1"/>
</dbReference>
<name>H2ZGU2_CIOSA</name>
<keyword evidence="18" id="KW-0206">Cytoskeleton</keyword>
<evidence type="ECO:0000256" key="1">
    <source>
        <dbReference type="ARBA" id="ARBA00004186"/>
    </source>
</evidence>
<evidence type="ECO:0000256" key="19">
    <source>
        <dbReference type="ARBA" id="ARBA00023306"/>
    </source>
</evidence>
<dbReference type="InterPro" id="IPR009361">
    <property type="entry name" value="Zw10_N"/>
</dbReference>
<dbReference type="AlphaFoldDB" id="H2ZGU2"/>
<dbReference type="GO" id="GO:0005819">
    <property type="term" value="C:spindle"/>
    <property type="evidence" value="ECO:0007669"/>
    <property type="project" value="UniProtKB-SubCell"/>
</dbReference>
<dbReference type="InterPro" id="IPR048343">
    <property type="entry name" value="ZW10_C"/>
</dbReference>
<protein>
    <recommendedName>
        <fullName evidence="22">Centromere/kinetochore protein zw10 homolog</fullName>
    </recommendedName>
</protein>
<keyword evidence="8" id="KW-0597">Phosphoprotein</keyword>
<evidence type="ECO:0000256" key="18">
    <source>
        <dbReference type="ARBA" id="ARBA00023212"/>
    </source>
</evidence>
<evidence type="ECO:0000256" key="21">
    <source>
        <dbReference type="ARBA" id="ARBA00065852"/>
    </source>
</evidence>
<evidence type="ECO:0000256" key="22">
    <source>
        <dbReference type="ARBA" id="ARBA00069312"/>
    </source>
</evidence>
<keyword evidence="15" id="KW-0007">Acetylation</keyword>
<keyword evidence="12" id="KW-0995">Kinetochore</keyword>
<evidence type="ECO:0000256" key="4">
    <source>
        <dbReference type="ARBA" id="ARBA00006245"/>
    </source>
</evidence>
<comment type="subcellular location">
    <subcellularLocation>
        <location evidence="3">Chromosome</location>
        <location evidence="3">Centromere</location>
        <location evidence="3">Kinetochore</location>
    </subcellularLocation>
    <subcellularLocation>
        <location evidence="1">Cytoplasm</location>
        <location evidence="1">Cytoskeleton</location>
        <location evidence="1">Spindle</location>
    </subcellularLocation>
    <subcellularLocation>
        <location evidence="2">Endoplasmic reticulum membrane</location>
        <topology evidence="2">Peripheral membrane protein</topology>
    </subcellularLocation>
</comment>
<dbReference type="HOGENOM" id="CLU_012948_0_0_1"/>
<evidence type="ECO:0000256" key="8">
    <source>
        <dbReference type="ARBA" id="ARBA00022553"/>
    </source>
</evidence>
<reference evidence="28" key="1">
    <citation type="submission" date="2003-08" db="EMBL/GenBank/DDBJ databases">
        <authorList>
            <person name="Birren B."/>
            <person name="Nusbaum C."/>
            <person name="Abebe A."/>
            <person name="Abouelleil A."/>
            <person name="Adekoya E."/>
            <person name="Ait-zahra M."/>
            <person name="Allen N."/>
            <person name="Allen T."/>
            <person name="An P."/>
            <person name="Anderson M."/>
            <person name="Anderson S."/>
            <person name="Arachchi H."/>
            <person name="Armbruster J."/>
            <person name="Bachantsang P."/>
            <person name="Baldwin J."/>
            <person name="Barry A."/>
            <person name="Bayul T."/>
            <person name="Blitshsteyn B."/>
            <person name="Bloom T."/>
            <person name="Blye J."/>
            <person name="Boguslavskiy L."/>
            <person name="Borowsky M."/>
            <person name="Boukhgalter B."/>
            <person name="Brunache A."/>
            <person name="Butler J."/>
            <person name="Calixte N."/>
            <person name="Calvo S."/>
            <person name="Camarata J."/>
            <person name="Campo K."/>
            <person name="Chang J."/>
            <person name="Cheshatsang Y."/>
            <person name="Citroen M."/>
            <person name="Collymore A."/>
            <person name="Considine T."/>
            <person name="Cook A."/>
            <person name="Cooke P."/>
            <person name="Corum B."/>
            <person name="Cuomo C."/>
            <person name="David R."/>
            <person name="Dawoe T."/>
            <person name="Degray S."/>
            <person name="Dodge S."/>
            <person name="Dooley K."/>
            <person name="Dorje P."/>
            <person name="Dorjee K."/>
            <person name="Dorris L."/>
            <person name="Duffey N."/>
            <person name="Dupes A."/>
            <person name="Elkins T."/>
            <person name="Engels R."/>
            <person name="Erickson J."/>
            <person name="Farina A."/>
            <person name="Faro S."/>
            <person name="Ferreira P."/>
            <person name="Fischer H."/>
            <person name="Fitzgerald M."/>
            <person name="Foley K."/>
            <person name="Gage D."/>
            <person name="Galagan J."/>
            <person name="Gearin G."/>
            <person name="Gnerre S."/>
            <person name="Gnirke A."/>
            <person name="Goyette A."/>
            <person name="Graham J."/>
            <person name="Grandbois E."/>
            <person name="Gyaltsen K."/>
            <person name="Hafez N."/>
            <person name="Hagopian D."/>
            <person name="Hagos B."/>
            <person name="Hall J."/>
            <person name="Hatcher B."/>
            <person name="Heller A."/>
            <person name="Higgins H."/>
            <person name="Honan T."/>
            <person name="Horn A."/>
            <person name="Houde N."/>
            <person name="Hughes L."/>
            <person name="Hulme W."/>
            <person name="Husby E."/>
            <person name="Iliev I."/>
            <person name="Jaffe D."/>
            <person name="Jones C."/>
            <person name="Kamal M."/>
            <person name="Kamat A."/>
            <person name="Kamvysselis M."/>
            <person name="Karlsson E."/>
            <person name="Kells C."/>
            <person name="Kieu A."/>
            <person name="Kisner P."/>
            <person name="Kodira C."/>
            <person name="Kulbokas E."/>
            <person name="Labutti K."/>
            <person name="Lama D."/>
            <person name="Landers T."/>
            <person name="Leger J."/>
            <person name="Levine S."/>
            <person name="Lewis D."/>
            <person name="Lewis T."/>
            <person name="Lindblad-toh K."/>
            <person name="Liu X."/>
            <person name="Lokyitsang T."/>
            <person name="Lokyitsang Y."/>
            <person name="Lucien O."/>
            <person name="Lui A."/>
            <person name="Ma L.J."/>
            <person name="Mabbitt R."/>
            <person name="Macdonald J."/>
            <person name="Maclean C."/>
            <person name="Major J."/>
            <person name="Manning J."/>
            <person name="Marabella R."/>
            <person name="Maru K."/>
            <person name="Matthews C."/>
            <person name="Mauceli E."/>
            <person name="Mccarthy M."/>
            <person name="Mcdonough S."/>
            <person name="Mcghee T."/>
            <person name="Meldrim J."/>
            <person name="Meneus L."/>
            <person name="Mesirov J."/>
            <person name="Mihalev A."/>
            <person name="Mihova T."/>
            <person name="Mikkelsen T."/>
            <person name="Mlenga V."/>
            <person name="Moru K."/>
            <person name="Mozes J."/>
            <person name="Mulrain L."/>
            <person name="Munson G."/>
            <person name="Naylor J."/>
            <person name="Newes C."/>
            <person name="Nguyen C."/>
            <person name="Nguyen N."/>
            <person name="Nguyen T."/>
            <person name="Nicol R."/>
            <person name="Nielsen C."/>
            <person name="Nizzari M."/>
            <person name="Norbu C."/>
            <person name="Norbu N."/>
            <person name="O'donnell P."/>
            <person name="Okoawo O."/>
            <person name="O'leary S."/>
            <person name="Omotosho B."/>
            <person name="O'neill K."/>
            <person name="Osman S."/>
            <person name="Parker S."/>
            <person name="Perrin D."/>
            <person name="Phunkhang P."/>
            <person name="Piqani B."/>
            <person name="Purcell S."/>
            <person name="Rachupka T."/>
            <person name="Ramasamy U."/>
            <person name="Rameau R."/>
            <person name="Ray V."/>
            <person name="Raymond C."/>
            <person name="Retta R."/>
            <person name="Richardson S."/>
            <person name="Rise C."/>
            <person name="Rodriguez J."/>
            <person name="Rogers J."/>
            <person name="Rogov P."/>
            <person name="Rutman M."/>
            <person name="Schupbach R."/>
            <person name="Seaman C."/>
            <person name="Settipalli S."/>
            <person name="Sharpe T."/>
            <person name="Sheridan J."/>
            <person name="Sherpa N."/>
            <person name="Shi J."/>
            <person name="Smirnov S."/>
            <person name="Smith C."/>
            <person name="Sougnez C."/>
            <person name="Spencer B."/>
            <person name="Stalker J."/>
            <person name="Stange-thomann N."/>
            <person name="Stavropoulos S."/>
            <person name="Stetson K."/>
            <person name="Stone C."/>
            <person name="Stone S."/>
            <person name="Stubbs M."/>
            <person name="Talamas J."/>
            <person name="Tchuinga P."/>
            <person name="Tenzing P."/>
            <person name="Tesfaye S."/>
            <person name="Theodore J."/>
            <person name="Thoulutsang Y."/>
            <person name="Topham K."/>
            <person name="Towey S."/>
            <person name="Tsamla T."/>
            <person name="Tsomo N."/>
            <person name="Vallee D."/>
            <person name="Vassiliev H."/>
            <person name="Venkataraman V."/>
            <person name="Vinson J."/>
            <person name="Vo A."/>
            <person name="Wade C."/>
            <person name="Wang S."/>
            <person name="Wangchuk T."/>
            <person name="Wangdi T."/>
            <person name="Whittaker C."/>
            <person name="Wilkinson J."/>
            <person name="Wu Y."/>
            <person name="Wyman D."/>
            <person name="Yadav S."/>
            <person name="Yang S."/>
            <person name="Yang X."/>
            <person name="Yeager S."/>
            <person name="Yee E."/>
            <person name="Young G."/>
            <person name="Zainoun J."/>
            <person name="Zembeck L."/>
            <person name="Zimmer A."/>
            <person name="Zody M."/>
            <person name="Lander E."/>
        </authorList>
    </citation>
    <scope>NUCLEOTIDE SEQUENCE [LARGE SCALE GENOMIC DNA]</scope>
</reference>
<evidence type="ECO:0000256" key="11">
    <source>
        <dbReference type="ARBA" id="ARBA00022824"/>
    </source>
</evidence>
<dbReference type="OMA" id="HHLLTMG"/>
<keyword evidence="6" id="KW-0158">Chromosome</keyword>
<dbReference type="PANTHER" id="PTHR12205">
    <property type="entry name" value="CENTROMERE/KINETOCHORE PROTEIN ZW10"/>
    <property type="match status" value="1"/>
</dbReference>
<dbReference type="GO" id="GO:1990423">
    <property type="term" value="C:RZZ complex"/>
    <property type="evidence" value="ECO:0007669"/>
    <property type="project" value="TreeGrafter"/>
</dbReference>
<reference evidence="27" key="2">
    <citation type="submission" date="2025-08" db="UniProtKB">
        <authorList>
            <consortium name="Ensembl"/>
        </authorList>
    </citation>
    <scope>IDENTIFICATION</scope>
</reference>
<keyword evidence="17" id="KW-0472">Membrane</keyword>
<keyword evidence="13" id="KW-0931">ER-Golgi transport</keyword>
<keyword evidence="20" id="KW-0137">Centromere</keyword>
<dbReference type="GO" id="GO:0007094">
    <property type="term" value="P:mitotic spindle assembly checkpoint signaling"/>
    <property type="evidence" value="ECO:0007669"/>
    <property type="project" value="TreeGrafter"/>
</dbReference>
<dbReference type="InParanoid" id="H2ZGU2"/>
<evidence type="ECO:0000256" key="6">
    <source>
        <dbReference type="ARBA" id="ARBA00022454"/>
    </source>
</evidence>
<feature type="domain" description="Centromere/kinetochore protein zw10 C-terminal" evidence="25">
    <location>
        <begin position="467"/>
        <end position="596"/>
    </location>
</feature>
<dbReference type="GO" id="GO:0005634">
    <property type="term" value="C:nucleus"/>
    <property type="evidence" value="ECO:0007669"/>
    <property type="project" value="InterPro"/>
</dbReference>
<comment type="similarity">
    <text evidence="4">Belongs to the ZW10 family.</text>
</comment>
<keyword evidence="9" id="KW-0132">Cell division</keyword>
<keyword evidence="14" id="KW-0653">Protein transport</keyword>
<dbReference type="STRING" id="51511.ENSCSAVP00000016808"/>
<evidence type="ECO:0000256" key="14">
    <source>
        <dbReference type="ARBA" id="ARBA00022927"/>
    </source>
</evidence>
<feature type="domain" description="Centromere/kinetochore protein zw10 middle" evidence="24">
    <location>
        <begin position="178"/>
        <end position="408"/>
    </location>
</feature>
<dbReference type="eggNOG" id="KOG2163">
    <property type="taxonomic scope" value="Eukaryota"/>
</dbReference>
<reference evidence="27" key="3">
    <citation type="submission" date="2025-09" db="UniProtKB">
        <authorList>
            <consortium name="Ensembl"/>
        </authorList>
    </citation>
    <scope>IDENTIFICATION</scope>
</reference>
<dbReference type="GeneTree" id="ENSGT00390000016427"/>
<keyword evidence="5" id="KW-0813">Transport</keyword>
<evidence type="ECO:0000256" key="2">
    <source>
        <dbReference type="ARBA" id="ARBA00004406"/>
    </source>
</evidence>
<evidence type="ECO:0000259" key="26">
    <source>
        <dbReference type="Pfam" id="PF22766"/>
    </source>
</evidence>
<feature type="domain" description="Centromere/kinetochore protein zw10 N-terminal" evidence="23">
    <location>
        <begin position="30"/>
        <end position="119"/>
    </location>
</feature>
<proteinExistence type="inferred from homology"/>
<evidence type="ECO:0000256" key="16">
    <source>
        <dbReference type="ARBA" id="ARBA00023054"/>
    </source>
</evidence>
<evidence type="ECO:0000259" key="25">
    <source>
        <dbReference type="Pfam" id="PF20666"/>
    </source>
</evidence>
<evidence type="ECO:0000259" key="23">
    <source>
        <dbReference type="Pfam" id="PF06248"/>
    </source>
</evidence>
<feature type="domain" description="ZW10 C-terminal helical" evidence="26">
    <location>
        <begin position="623"/>
        <end position="774"/>
    </location>
</feature>
<evidence type="ECO:0000256" key="10">
    <source>
        <dbReference type="ARBA" id="ARBA00022776"/>
    </source>
</evidence>
<evidence type="ECO:0000256" key="15">
    <source>
        <dbReference type="ARBA" id="ARBA00022990"/>
    </source>
</evidence>
<evidence type="ECO:0000256" key="3">
    <source>
        <dbReference type="ARBA" id="ARBA00004629"/>
    </source>
</evidence>
<evidence type="ECO:0000256" key="20">
    <source>
        <dbReference type="ARBA" id="ARBA00023328"/>
    </source>
</evidence>
<keyword evidence="11" id="KW-0256">Endoplasmic reticulum</keyword>
<dbReference type="InterPro" id="IPR048344">
    <property type="entry name" value="Zw10_middle"/>
</dbReference>
<keyword evidence="10" id="KW-0498">Mitosis</keyword>
<evidence type="ECO:0000313" key="27">
    <source>
        <dbReference type="Ensembl" id="ENSCSAVP00000016808.1"/>
    </source>
</evidence>
<evidence type="ECO:0000256" key="9">
    <source>
        <dbReference type="ARBA" id="ARBA00022618"/>
    </source>
</evidence>
<evidence type="ECO:0000256" key="13">
    <source>
        <dbReference type="ARBA" id="ARBA00022892"/>
    </source>
</evidence>
<dbReference type="Proteomes" id="UP000007875">
    <property type="component" value="Unassembled WGS sequence"/>
</dbReference>
<dbReference type="Gene3D" id="1.10.357.150">
    <property type="match status" value="1"/>
</dbReference>